<dbReference type="GO" id="GO:0005730">
    <property type="term" value="C:nucleolus"/>
    <property type="evidence" value="ECO:0007669"/>
    <property type="project" value="TreeGrafter"/>
</dbReference>
<dbReference type="Gene3D" id="3.40.50.10480">
    <property type="entry name" value="Probable brix-domain ribosomal biogenesis protein"/>
    <property type="match status" value="1"/>
</dbReference>
<feature type="domain" description="Brix" evidence="2">
    <location>
        <begin position="331"/>
        <end position="555"/>
    </location>
</feature>
<protein>
    <recommendedName>
        <fullName evidence="2">Brix domain-containing protein</fullName>
    </recommendedName>
</protein>
<dbReference type="AlphaFoldDB" id="A0A5P1FK22"/>
<evidence type="ECO:0000256" key="1">
    <source>
        <dbReference type="SAM" id="MobiDB-lite"/>
    </source>
</evidence>
<dbReference type="InterPro" id="IPR007109">
    <property type="entry name" value="Brix"/>
</dbReference>
<dbReference type="Pfam" id="PF04427">
    <property type="entry name" value="Brix"/>
    <property type="match status" value="1"/>
</dbReference>
<dbReference type="GO" id="GO:0030687">
    <property type="term" value="C:preribosome, large subunit precursor"/>
    <property type="evidence" value="ECO:0007669"/>
    <property type="project" value="TreeGrafter"/>
</dbReference>
<feature type="region of interest" description="Disordered" evidence="1">
    <location>
        <begin position="508"/>
        <end position="528"/>
    </location>
</feature>
<sequence length="578" mass="66388">MNLKSVELEIEEFEKMTNNAAIVQKETLQKILEQNGQAEYLQASGLRRRTDPESFKDCIPLVTHEDLEPYLQRIMDGDDSPILTGRPVTTLSLRLIYSQEVQIISSAFAFSIVHALRTFEQVRGELYADIREGILSNKITIPSLREVLSKILTPNRNLADTIYRKCMSLSNWCNMIPELWPNAKYVYGIMTGSMDPYARKLQRYAGSLPVLSAYYGASEGWICANVNPRSKLEFENELVIAIEKGEPAAVMSEYGFKKVLSIDEYASYLEDIDPLSQFTCWVTRQANEKNTSRESHLRYNVYSGRVKGAFVLFAGNDADEFSMILKQETAPKILITTCRFNSSRGPAFIKELLSVIPNAHYFKRGTYELKKIVEYAKKREFTSIVVIHTNRREPDALVIINLPEGPTAHFKLSNLILRKDIKGHGNPTGHMPELVLNNFTTRLGHLQCKSFCCHYGMLITVEPSMIFRMIQSLFPQDPNFRGRRVVTFHNQRDFIFFRHHRYIFESKEAKDGPKSKAAKDDKGKKPSQERVIARLQECGPRFTLKLRSLQHGTFDTKGGEYEWVHKGDMDTSRRRFFL</sequence>
<dbReference type="Gramene" id="ONK78462">
    <property type="protein sequence ID" value="ONK78462"/>
    <property type="gene ID" value="A4U43_C02F19030"/>
</dbReference>
<evidence type="ECO:0000313" key="4">
    <source>
        <dbReference type="Proteomes" id="UP000243459"/>
    </source>
</evidence>
<dbReference type="Pfam" id="PF03321">
    <property type="entry name" value="GH3"/>
    <property type="match status" value="2"/>
</dbReference>
<gene>
    <name evidence="3" type="ORF">A4U43_C02F19030</name>
</gene>
<dbReference type="InterPro" id="IPR044281">
    <property type="entry name" value="IMP4/RPF1"/>
</dbReference>
<dbReference type="EMBL" id="CM007382">
    <property type="protein sequence ID" value="ONK78462.1"/>
    <property type="molecule type" value="Genomic_DNA"/>
</dbReference>
<keyword evidence="4" id="KW-1185">Reference proteome</keyword>
<dbReference type="InterPro" id="IPR023214">
    <property type="entry name" value="HAD_sf"/>
</dbReference>
<dbReference type="GO" id="GO:0042134">
    <property type="term" value="F:rRNA primary transcript binding"/>
    <property type="evidence" value="ECO:0007669"/>
    <property type="project" value="InterPro"/>
</dbReference>
<evidence type="ECO:0000259" key="2">
    <source>
        <dbReference type="PROSITE" id="PS50833"/>
    </source>
</evidence>
<evidence type="ECO:0000313" key="3">
    <source>
        <dbReference type="EMBL" id="ONK78462.1"/>
    </source>
</evidence>
<organism evidence="3 4">
    <name type="scientific">Asparagus officinalis</name>
    <name type="common">Garden asparagus</name>
    <dbReference type="NCBI Taxonomy" id="4686"/>
    <lineage>
        <taxon>Eukaryota</taxon>
        <taxon>Viridiplantae</taxon>
        <taxon>Streptophyta</taxon>
        <taxon>Embryophyta</taxon>
        <taxon>Tracheophyta</taxon>
        <taxon>Spermatophyta</taxon>
        <taxon>Magnoliopsida</taxon>
        <taxon>Liliopsida</taxon>
        <taxon>Asparagales</taxon>
        <taxon>Asparagaceae</taxon>
        <taxon>Asparagoideae</taxon>
        <taxon>Asparagus</taxon>
    </lineage>
</organism>
<reference evidence="4" key="1">
    <citation type="journal article" date="2017" name="Nat. Commun.">
        <title>The asparagus genome sheds light on the origin and evolution of a young Y chromosome.</title>
        <authorList>
            <person name="Harkess A."/>
            <person name="Zhou J."/>
            <person name="Xu C."/>
            <person name="Bowers J.E."/>
            <person name="Van der Hulst R."/>
            <person name="Ayyampalayam S."/>
            <person name="Mercati F."/>
            <person name="Riccardi P."/>
            <person name="McKain M.R."/>
            <person name="Kakrana A."/>
            <person name="Tang H."/>
            <person name="Ray J."/>
            <person name="Groenendijk J."/>
            <person name="Arikit S."/>
            <person name="Mathioni S.M."/>
            <person name="Nakano M."/>
            <person name="Shan H."/>
            <person name="Telgmann-Rauber A."/>
            <person name="Kanno A."/>
            <person name="Yue Z."/>
            <person name="Chen H."/>
            <person name="Li W."/>
            <person name="Chen Y."/>
            <person name="Xu X."/>
            <person name="Zhang Y."/>
            <person name="Luo S."/>
            <person name="Chen H."/>
            <person name="Gao J."/>
            <person name="Mao Z."/>
            <person name="Pires J.C."/>
            <person name="Luo M."/>
            <person name="Kudrna D."/>
            <person name="Wing R.A."/>
            <person name="Meyers B.C."/>
            <person name="Yi K."/>
            <person name="Kong H."/>
            <person name="Lavrijsen P."/>
            <person name="Sunseri F."/>
            <person name="Falavigna A."/>
            <person name="Ye Y."/>
            <person name="Leebens-Mack J.H."/>
            <person name="Chen G."/>
        </authorList>
    </citation>
    <scope>NUCLEOTIDE SEQUENCE [LARGE SCALE GENOMIC DNA]</scope>
    <source>
        <strain evidence="4">cv. DH0086</strain>
    </source>
</reference>
<dbReference type="FunFam" id="3.40.50.10480:FF:000004">
    <property type="entry name" value="Ribosome production factor 1"/>
    <property type="match status" value="1"/>
</dbReference>
<dbReference type="PANTHER" id="PTHR22734">
    <property type="entry name" value="U3 SMALL NUCLEOLAR RIBONUCLEOPROTEIN PROTEIN IMP4"/>
    <property type="match status" value="1"/>
</dbReference>
<dbReference type="Proteomes" id="UP000243459">
    <property type="component" value="Chromosome 2"/>
</dbReference>
<dbReference type="GO" id="GO:0000470">
    <property type="term" value="P:maturation of LSU-rRNA"/>
    <property type="evidence" value="ECO:0007669"/>
    <property type="project" value="TreeGrafter"/>
</dbReference>
<dbReference type="SUPFAM" id="SSF52954">
    <property type="entry name" value="Class II aaRS ABD-related"/>
    <property type="match status" value="1"/>
</dbReference>
<dbReference type="GO" id="GO:0000460">
    <property type="term" value="P:maturation of 5.8S rRNA"/>
    <property type="evidence" value="ECO:0007669"/>
    <property type="project" value="TreeGrafter"/>
</dbReference>
<dbReference type="Gene3D" id="3.40.50.1000">
    <property type="entry name" value="HAD superfamily/HAD-like"/>
    <property type="match status" value="1"/>
</dbReference>
<dbReference type="PROSITE" id="PS50833">
    <property type="entry name" value="BRIX"/>
    <property type="match status" value="1"/>
</dbReference>
<dbReference type="PANTHER" id="PTHR22734:SF3">
    <property type="entry name" value="RIBOSOME PRODUCTION FACTOR 1"/>
    <property type="match status" value="1"/>
</dbReference>
<name>A0A5P1FK22_ASPOF</name>
<dbReference type="SMART" id="SM00879">
    <property type="entry name" value="Brix"/>
    <property type="match status" value="1"/>
</dbReference>
<proteinExistence type="predicted"/>
<accession>A0A5P1FK22</accession>